<keyword evidence="2" id="KW-0472">Membrane</keyword>
<feature type="compositionally biased region" description="Polar residues" evidence="1">
    <location>
        <begin position="180"/>
        <end position="190"/>
    </location>
</feature>
<accession>A0A238BMF7</accession>
<feature type="compositionally biased region" description="Low complexity" evidence="1">
    <location>
        <begin position="352"/>
        <end position="361"/>
    </location>
</feature>
<evidence type="ECO:0000313" key="3">
    <source>
        <dbReference type="EMBL" id="OZC06403.1"/>
    </source>
</evidence>
<dbReference type="Proteomes" id="UP000242913">
    <property type="component" value="Unassembled WGS sequence"/>
</dbReference>
<dbReference type="EMBL" id="KZ270120">
    <property type="protein sequence ID" value="OZC06403.1"/>
    <property type="molecule type" value="Genomic_DNA"/>
</dbReference>
<evidence type="ECO:0000256" key="2">
    <source>
        <dbReference type="SAM" id="Phobius"/>
    </source>
</evidence>
<feature type="transmembrane region" description="Helical" evidence="2">
    <location>
        <begin position="48"/>
        <end position="70"/>
    </location>
</feature>
<protein>
    <submittedName>
        <fullName evidence="3">Uncharacterized protein</fullName>
    </submittedName>
</protein>
<sequence>MLDDLETKRLKKQLSEATQSGSIIRIAFEYVDFEPQYTLRLQVFRPTVLNIGLIILLILLILFITGLVYIKIRWRPSTHRDIWLRTLARRCPLCQYDVVYKEYPKTENKTKNHQTNLVPLWDSPNGPNVPLIPLQPISSEHNDEIIATANTSNISNAVITPVHHIFTNAYMQIQPEIQTSVETSSSNNTIDSKKRHHRRGVKTMEDTHNLCLDCNGSSSIVCHQQNIEWENNRKRNKRNMINTRSSKRCLRNRSRSLGAHQRSQVQRSHRPSFPTNLATTAASSSFSSNVAAIADVSTSLREQSKQTFETISGYSSDISSFPDADRSKSPATAATVTATIPNRQSPESTVRQNQQQQQQQQLTNSKKAYQPVSISIPFQRISFEKHQIL</sequence>
<feature type="compositionally biased region" description="Polar residues" evidence="1">
    <location>
        <begin position="341"/>
        <end position="351"/>
    </location>
</feature>
<proteinExistence type="predicted"/>
<dbReference type="AlphaFoldDB" id="A0A238BMF7"/>
<feature type="region of interest" description="Disordered" evidence="1">
    <location>
        <begin position="341"/>
        <end position="369"/>
    </location>
</feature>
<evidence type="ECO:0000256" key="1">
    <source>
        <dbReference type="SAM" id="MobiDB-lite"/>
    </source>
</evidence>
<gene>
    <name evidence="3" type="ORF">X798_06607</name>
</gene>
<keyword evidence="2" id="KW-1133">Transmembrane helix</keyword>
<dbReference type="OrthoDB" id="8062037at2759"/>
<reference evidence="3 4" key="1">
    <citation type="submission" date="2015-12" db="EMBL/GenBank/DDBJ databases">
        <title>Draft genome of the nematode, Onchocerca flexuosa.</title>
        <authorList>
            <person name="Mitreva M."/>
        </authorList>
    </citation>
    <scope>NUCLEOTIDE SEQUENCE [LARGE SCALE GENOMIC DNA]</scope>
    <source>
        <strain evidence="3">Red Deer</strain>
    </source>
</reference>
<name>A0A238BMF7_9BILA</name>
<keyword evidence="2" id="KW-0812">Transmembrane</keyword>
<keyword evidence="4" id="KW-1185">Reference proteome</keyword>
<organism evidence="3 4">
    <name type="scientific">Onchocerca flexuosa</name>
    <dbReference type="NCBI Taxonomy" id="387005"/>
    <lineage>
        <taxon>Eukaryota</taxon>
        <taxon>Metazoa</taxon>
        <taxon>Ecdysozoa</taxon>
        <taxon>Nematoda</taxon>
        <taxon>Chromadorea</taxon>
        <taxon>Rhabditida</taxon>
        <taxon>Spirurina</taxon>
        <taxon>Spiruromorpha</taxon>
        <taxon>Filarioidea</taxon>
        <taxon>Onchocercidae</taxon>
        <taxon>Onchocerca</taxon>
    </lineage>
</organism>
<feature type="region of interest" description="Disordered" evidence="1">
    <location>
        <begin position="180"/>
        <end position="200"/>
    </location>
</feature>
<feature type="compositionally biased region" description="Basic residues" evidence="1">
    <location>
        <begin position="245"/>
        <end position="254"/>
    </location>
</feature>
<evidence type="ECO:0000313" key="4">
    <source>
        <dbReference type="Proteomes" id="UP000242913"/>
    </source>
</evidence>
<feature type="region of interest" description="Disordered" evidence="1">
    <location>
        <begin position="233"/>
        <end position="276"/>
    </location>
</feature>